<organism evidence="3 4">
    <name type="scientific">Gnathostoma spinigerum</name>
    <dbReference type="NCBI Taxonomy" id="75299"/>
    <lineage>
        <taxon>Eukaryota</taxon>
        <taxon>Metazoa</taxon>
        <taxon>Ecdysozoa</taxon>
        <taxon>Nematoda</taxon>
        <taxon>Chromadorea</taxon>
        <taxon>Rhabditida</taxon>
        <taxon>Spirurina</taxon>
        <taxon>Gnathostomatomorpha</taxon>
        <taxon>Gnathostomatoidea</taxon>
        <taxon>Gnathostomatidae</taxon>
        <taxon>Gnathostoma</taxon>
    </lineage>
</organism>
<dbReference type="Pfam" id="PF06320">
    <property type="entry name" value="GCN5L1"/>
    <property type="match status" value="1"/>
</dbReference>
<proteinExistence type="inferred from homology"/>
<dbReference type="PANTHER" id="PTHR13073:SF0">
    <property type="entry name" value="BIOGENESIS OF LYSOSOME-RELATED ORGANELLES COMPLEX 1 SUBUNIT 1"/>
    <property type="match status" value="1"/>
</dbReference>
<evidence type="ECO:0000256" key="1">
    <source>
        <dbReference type="ARBA" id="ARBA00007133"/>
    </source>
</evidence>
<evidence type="ECO:0000313" key="3">
    <source>
        <dbReference type="EMBL" id="MFH4978781.1"/>
    </source>
</evidence>
<sequence length="120" mass="13597">MLSTLVKEHNARKALHKELQEKRKNEAIVAANALSDAIVDHLNHSVSVAYNNQKRLDVEAKKLEHNATTLAQQTEQWIQLIDSFNRALKEIGDVENWARSIQNDLEEITAKLKLSNSGDE</sequence>
<evidence type="ECO:0000313" key="4">
    <source>
        <dbReference type="Proteomes" id="UP001608902"/>
    </source>
</evidence>
<dbReference type="PANTHER" id="PTHR13073">
    <property type="entry name" value="BLOC-1 COMPLEX SUBUNIT 1"/>
    <property type="match status" value="1"/>
</dbReference>
<protein>
    <recommendedName>
        <fullName evidence="2">Biogenesis of lysosome-related organelles complex 1 subunit 1</fullName>
    </recommendedName>
</protein>
<dbReference type="EMBL" id="JBGFUD010003524">
    <property type="protein sequence ID" value="MFH4978781.1"/>
    <property type="molecule type" value="Genomic_DNA"/>
</dbReference>
<comment type="similarity">
    <text evidence="1">Belongs to the BLOC1S1 family.</text>
</comment>
<accession>A0ABD6EHT3</accession>
<dbReference type="Proteomes" id="UP001608902">
    <property type="component" value="Unassembled WGS sequence"/>
</dbReference>
<name>A0ABD6EHT3_9BILA</name>
<dbReference type="AlphaFoldDB" id="A0ABD6EHT3"/>
<keyword evidence="4" id="KW-1185">Reference proteome</keyword>
<evidence type="ECO:0000256" key="2">
    <source>
        <dbReference type="ARBA" id="ARBA00019577"/>
    </source>
</evidence>
<comment type="caution">
    <text evidence="3">The sequence shown here is derived from an EMBL/GenBank/DDBJ whole genome shotgun (WGS) entry which is preliminary data.</text>
</comment>
<reference evidence="3 4" key="1">
    <citation type="submission" date="2024-08" db="EMBL/GenBank/DDBJ databases">
        <title>Gnathostoma spinigerum genome.</title>
        <authorList>
            <person name="Gonzalez-Bertolin B."/>
            <person name="Monzon S."/>
            <person name="Zaballos A."/>
            <person name="Jimenez P."/>
            <person name="Dekumyoy P."/>
            <person name="Varona S."/>
            <person name="Cuesta I."/>
            <person name="Sumanam S."/>
            <person name="Adisakwattana P."/>
            <person name="Gasser R.B."/>
            <person name="Hernandez-Gonzalez A."/>
            <person name="Young N.D."/>
            <person name="Perteguer M.J."/>
        </authorList>
    </citation>
    <scope>NUCLEOTIDE SEQUENCE [LARGE SCALE GENOMIC DNA]</scope>
    <source>
        <strain evidence="3">AL3</strain>
        <tissue evidence="3">Liver</tissue>
    </source>
</reference>
<dbReference type="InterPro" id="IPR009395">
    <property type="entry name" value="BLOC1S1"/>
</dbReference>
<gene>
    <name evidence="3" type="ORF">AB6A40_005490</name>
</gene>